<evidence type="ECO:0000259" key="7">
    <source>
        <dbReference type="Pfam" id="PF00462"/>
    </source>
</evidence>
<dbReference type="SUPFAM" id="SSF52833">
    <property type="entry name" value="Thioredoxin-like"/>
    <property type="match status" value="1"/>
</dbReference>
<dbReference type="PROSITE" id="PS00195">
    <property type="entry name" value="GLUTAREDOXIN_1"/>
    <property type="match status" value="1"/>
</dbReference>
<dbReference type="GO" id="GO:0015035">
    <property type="term" value="F:protein-disulfide reductase activity"/>
    <property type="evidence" value="ECO:0007669"/>
    <property type="project" value="TreeGrafter"/>
</dbReference>
<keyword evidence="2" id="KW-0813">Transport</keyword>
<evidence type="ECO:0000256" key="5">
    <source>
        <dbReference type="ARBA" id="ARBA00023284"/>
    </source>
</evidence>
<keyword evidence="6" id="KW-0732">Signal</keyword>
<keyword evidence="5" id="KW-0676">Redox-active center</keyword>
<evidence type="ECO:0000256" key="6">
    <source>
        <dbReference type="SAM" id="SignalP"/>
    </source>
</evidence>
<protein>
    <recommendedName>
        <fullName evidence="7">Glutaredoxin domain-containing protein</fullName>
    </recommendedName>
</protein>
<name>A0AB34J447_PRYPA</name>
<dbReference type="Proteomes" id="UP001515480">
    <property type="component" value="Unassembled WGS sequence"/>
</dbReference>
<keyword evidence="3" id="KW-0249">Electron transport</keyword>
<evidence type="ECO:0000313" key="8">
    <source>
        <dbReference type="EMBL" id="KAL1514433.1"/>
    </source>
</evidence>
<sequence length="172" mass="18479">MSALLPLLLLPSSSAWQPLPYASPRTSLHPTSRAHARMDLFLDMKRGFAKLAAGDYDEKAVRGRIERDIARKPCLVYSTTSCPFCKQTKKVLDDMGAIYTCVELDEAEDGFAIRTELEAIVGRSSVPAVFVGGEFVGGANDGGLGGVLTLHAKGQLAPLLMRSGSLSPTQRI</sequence>
<dbReference type="EMBL" id="JBGBPQ010000012">
    <property type="protein sequence ID" value="KAL1514433.1"/>
    <property type="molecule type" value="Genomic_DNA"/>
</dbReference>
<evidence type="ECO:0000256" key="2">
    <source>
        <dbReference type="ARBA" id="ARBA00022448"/>
    </source>
</evidence>
<keyword evidence="9" id="KW-1185">Reference proteome</keyword>
<dbReference type="InterPro" id="IPR011767">
    <property type="entry name" value="GLR_AS"/>
</dbReference>
<dbReference type="Gene3D" id="3.40.30.10">
    <property type="entry name" value="Glutaredoxin"/>
    <property type="match status" value="1"/>
</dbReference>
<feature type="domain" description="Glutaredoxin" evidence="7">
    <location>
        <begin position="75"/>
        <end position="136"/>
    </location>
</feature>
<evidence type="ECO:0000256" key="3">
    <source>
        <dbReference type="ARBA" id="ARBA00022982"/>
    </source>
</evidence>
<reference evidence="8 9" key="1">
    <citation type="journal article" date="2024" name="Science">
        <title>Giant polyketide synthase enzymes in the biosynthesis of giant marine polyether toxins.</title>
        <authorList>
            <person name="Fallon T.R."/>
            <person name="Shende V.V."/>
            <person name="Wierzbicki I.H."/>
            <person name="Pendleton A.L."/>
            <person name="Watervoot N.F."/>
            <person name="Auber R.P."/>
            <person name="Gonzalez D.J."/>
            <person name="Wisecaver J.H."/>
            <person name="Moore B.S."/>
        </authorList>
    </citation>
    <scope>NUCLEOTIDE SEQUENCE [LARGE SCALE GENOMIC DNA]</scope>
    <source>
        <strain evidence="8 9">12B1</strain>
    </source>
</reference>
<keyword evidence="4" id="KW-1015">Disulfide bond</keyword>
<dbReference type="InterPro" id="IPR036249">
    <property type="entry name" value="Thioredoxin-like_sf"/>
</dbReference>
<organism evidence="8 9">
    <name type="scientific">Prymnesium parvum</name>
    <name type="common">Toxic golden alga</name>
    <dbReference type="NCBI Taxonomy" id="97485"/>
    <lineage>
        <taxon>Eukaryota</taxon>
        <taxon>Haptista</taxon>
        <taxon>Haptophyta</taxon>
        <taxon>Prymnesiophyceae</taxon>
        <taxon>Prymnesiales</taxon>
        <taxon>Prymnesiaceae</taxon>
        <taxon>Prymnesium</taxon>
    </lineage>
</organism>
<dbReference type="GO" id="GO:0005739">
    <property type="term" value="C:mitochondrion"/>
    <property type="evidence" value="ECO:0007669"/>
    <property type="project" value="TreeGrafter"/>
</dbReference>
<gene>
    <name evidence="8" type="ORF">AB1Y20_003532</name>
</gene>
<evidence type="ECO:0000256" key="1">
    <source>
        <dbReference type="ARBA" id="ARBA00007787"/>
    </source>
</evidence>
<evidence type="ECO:0000256" key="4">
    <source>
        <dbReference type="ARBA" id="ARBA00023157"/>
    </source>
</evidence>
<dbReference type="InterPro" id="IPR014025">
    <property type="entry name" value="Glutaredoxin_subgr"/>
</dbReference>
<dbReference type="InterPro" id="IPR002109">
    <property type="entry name" value="Glutaredoxin"/>
</dbReference>
<dbReference type="PRINTS" id="PR00160">
    <property type="entry name" value="GLUTAREDOXIN"/>
</dbReference>
<feature type="signal peptide" evidence="6">
    <location>
        <begin position="1"/>
        <end position="15"/>
    </location>
</feature>
<dbReference type="Pfam" id="PF00462">
    <property type="entry name" value="Glutaredoxin"/>
    <property type="match status" value="1"/>
</dbReference>
<feature type="chain" id="PRO_5044201952" description="Glutaredoxin domain-containing protein" evidence="6">
    <location>
        <begin position="16"/>
        <end position="172"/>
    </location>
</feature>
<dbReference type="PANTHER" id="PTHR46679:SF1">
    <property type="entry name" value="GLUTAREDOXIN-2, MITOCHONDRIAL"/>
    <property type="match status" value="1"/>
</dbReference>
<dbReference type="PANTHER" id="PTHR46679">
    <property type="match status" value="1"/>
</dbReference>
<accession>A0AB34J447</accession>
<proteinExistence type="inferred from homology"/>
<comment type="caution">
    <text evidence="8">The sequence shown here is derived from an EMBL/GenBank/DDBJ whole genome shotgun (WGS) entry which is preliminary data.</text>
</comment>
<comment type="similarity">
    <text evidence="1">Belongs to the glutaredoxin family.</text>
</comment>
<dbReference type="PROSITE" id="PS51354">
    <property type="entry name" value="GLUTAREDOXIN_2"/>
    <property type="match status" value="1"/>
</dbReference>
<evidence type="ECO:0000313" key="9">
    <source>
        <dbReference type="Proteomes" id="UP001515480"/>
    </source>
</evidence>
<dbReference type="AlphaFoldDB" id="A0AB34J447"/>